<dbReference type="STRING" id="449.LHA_0409"/>
<gene>
    <name evidence="1" type="ORF">LHA_0409</name>
</gene>
<dbReference type="AlphaFoldDB" id="A0A0A8UPS3"/>
<reference evidence="2" key="1">
    <citation type="submission" date="2014-09" db="EMBL/GenBank/DDBJ databases">
        <authorList>
            <person name="Gomez-Valero L."/>
        </authorList>
    </citation>
    <scope>NUCLEOTIDE SEQUENCE [LARGE SCALE GENOMIC DNA]</scope>
    <source>
        <strain evidence="2">ATCC35250</strain>
    </source>
</reference>
<protein>
    <submittedName>
        <fullName evidence="1">Uncharacterized protein</fullName>
    </submittedName>
</protein>
<evidence type="ECO:0000313" key="2">
    <source>
        <dbReference type="Proteomes" id="UP000032803"/>
    </source>
</evidence>
<name>A0A0A8UPS3_LEGHA</name>
<dbReference type="PATRIC" id="fig|449.7.peg.405"/>
<dbReference type="RefSeq" id="WP_045105035.1">
    <property type="nucleotide sequence ID" value="NZ_LN681225.1"/>
</dbReference>
<accession>A0A0A8UPS3</accession>
<dbReference type="KEGG" id="lha:LHA_0409"/>
<dbReference type="Proteomes" id="UP000032803">
    <property type="component" value="Chromosome I"/>
</dbReference>
<sequence>MKVKVKYLPSAWCFQSTKYTPSQVDERIKLALLRYVIEDQKICPQNYSEDIPTFFIVSNLVKLGSKWSFDFSERGDDLIKNAIIDPRNPMGKTVVTVYEGVTSVLYDHESEDIAKIVIG</sequence>
<dbReference type="OrthoDB" id="5654232at2"/>
<evidence type="ECO:0000313" key="1">
    <source>
        <dbReference type="EMBL" id="CEK09511.1"/>
    </source>
</evidence>
<keyword evidence="2" id="KW-1185">Reference proteome</keyword>
<dbReference type="EMBL" id="LN681225">
    <property type="protein sequence ID" value="CEK09511.1"/>
    <property type="molecule type" value="Genomic_DNA"/>
</dbReference>
<dbReference type="HOGENOM" id="CLU_2058441_0_0_6"/>
<proteinExistence type="predicted"/>
<organism evidence="1 2">
    <name type="scientific">Legionella hackeliae</name>
    <dbReference type="NCBI Taxonomy" id="449"/>
    <lineage>
        <taxon>Bacteria</taxon>
        <taxon>Pseudomonadati</taxon>
        <taxon>Pseudomonadota</taxon>
        <taxon>Gammaproteobacteria</taxon>
        <taxon>Legionellales</taxon>
        <taxon>Legionellaceae</taxon>
        <taxon>Legionella</taxon>
    </lineage>
</organism>